<dbReference type="InterPro" id="IPR028994">
    <property type="entry name" value="Integrin_alpha_N"/>
</dbReference>
<name>A0AAE0FIL2_9CHLO</name>
<keyword evidence="4" id="KW-0472">Membrane</keyword>
<evidence type="ECO:0000256" key="1">
    <source>
        <dbReference type="ARBA" id="ARBA00004167"/>
    </source>
</evidence>
<dbReference type="GO" id="GO:0016020">
    <property type="term" value="C:membrane"/>
    <property type="evidence" value="ECO:0007669"/>
    <property type="project" value="UniProtKB-SubCell"/>
</dbReference>
<dbReference type="Proteomes" id="UP001190700">
    <property type="component" value="Unassembled WGS sequence"/>
</dbReference>
<feature type="chain" id="PRO_5042055139" evidence="6">
    <location>
        <begin position="24"/>
        <end position="345"/>
    </location>
</feature>
<protein>
    <submittedName>
        <fullName evidence="7">Uncharacterized protein</fullName>
    </submittedName>
</protein>
<feature type="compositionally biased region" description="Acidic residues" evidence="5">
    <location>
        <begin position="264"/>
        <end position="274"/>
    </location>
</feature>
<evidence type="ECO:0000313" key="8">
    <source>
        <dbReference type="Proteomes" id="UP001190700"/>
    </source>
</evidence>
<evidence type="ECO:0000256" key="2">
    <source>
        <dbReference type="ARBA" id="ARBA00022692"/>
    </source>
</evidence>
<dbReference type="PANTHER" id="PTHR21419">
    <property type="match status" value="1"/>
</dbReference>
<evidence type="ECO:0000256" key="3">
    <source>
        <dbReference type="ARBA" id="ARBA00022989"/>
    </source>
</evidence>
<keyword evidence="2" id="KW-0812">Transmembrane</keyword>
<evidence type="ECO:0000313" key="7">
    <source>
        <dbReference type="EMBL" id="KAK3260454.1"/>
    </source>
</evidence>
<sequence>MLFMIKILFSCFIILQNFYFTHAQLSKPIAHDDNLPTAGNKFLSRAPDIDDDANNSSLSDYEYEDDEEGDSVCRDVDVNLRWTTEVSSSVYATPLIMDLHSDGHKEVVVGTFVHYLEALEGADGAKSPGWPVFHKSSVHSSPIQRDLDNDGIPEIFLANYDGEILVFDQNGNQVHKLELPRLRVRKDWYVGLAPDPVDHSRPDAGGDYKADIDDQIARQEGREPPPPIGTPDDLPSWLDSNETTKTSRRSLQQTNAMGAATAENEQEMSTEAEESFQSLNAYDEYNEEDYYGRHGMRDEDDYPQDDFWDDQDFKEARHKHEQGYVSVDAHVLCTPVIADIDNDGG</sequence>
<comment type="caution">
    <text evidence="7">The sequence shown here is derived from an EMBL/GenBank/DDBJ whole genome shotgun (WGS) entry which is preliminary data.</text>
</comment>
<feature type="compositionally biased region" description="Polar residues" evidence="5">
    <location>
        <begin position="238"/>
        <end position="256"/>
    </location>
</feature>
<evidence type="ECO:0000256" key="4">
    <source>
        <dbReference type="ARBA" id="ARBA00023136"/>
    </source>
</evidence>
<evidence type="ECO:0000256" key="5">
    <source>
        <dbReference type="SAM" id="MobiDB-lite"/>
    </source>
</evidence>
<evidence type="ECO:0000256" key="6">
    <source>
        <dbReference type="SAM" id="SignalP"/>
    </source>
</evidence>
<gene>
    <name evidence="7" type="ORF">CYMTET_30586</name>
</gene>
<reference evidence="7 8" key="1">
    <citation type="journal article" date="2015" name="Genome Biol. Evol.">
        <title>Comparative Genomics of a Bacterivorous Green Alga Reveals Evolutionary Causalities and Consequences of Phago-Mixotrophic Mode of Nutrition.</title>
        <authorList>
            <person name="Burns J.A."/>
            <person name="Paasch A."/>
            <person name="Narechania A."/>
            <person name="Kim E."/>
        </authorList>
    </citation>
    <scope>NUCLEOTIDE SEQUENCE [LARGE SCALE GENOMIC DNA]</scope>
    <source>
        <strain evidence="7 8">PLY_AMNH</strain>
    </source>
</reference>
<keyword evidence="3" id="KW-1133">Transmembrane helix</keyword>
<feature type="region of interest" description="Disordered" evidence="5">
    <location>
        <begin position="218"/>
        <end position="275"/>
    </location>
</feature>
<feature type="region of interest" description="Disordered" evidence="5">
    <location>
        <begin position="46"/>
        <end position="69"/>
    </location>
</feature>
<keyword evidence="6" id="KW-0732">Signal</keyword>
<accession>A0AAE0FIL2</accession>
<comment type="subcellular location">
    <subcellularLocation>
        <location evidence="1">Membrane</location>
        <topology evidence="1">Single-pass membrane protein</topology>
    </subcellularLocation>
</comment>
<feature type="signal peptide" evidence="6">
    <location>
        <begin position="1"/>
        <end position="23"/>
    </location>
</feature>
<dbReference type="AlphaFoldDB" id="A0AAE0FIL2"/>
<organism evidence="7 8">
    <name type="scientific">Cymbomonas tetramitiformis</name>
    <dbReference type="NCBI Taxonomy" id="36881"/>
    <lineage>
        <taxon>Eukaryota</taxon>
        <taxon>Viridiplantae</taxon>
        <taxon>Chlorophyta</taxon>
        <taxon>Pyramimonadophyceae</taxon>
        <taxon>Pyramimonadales</taxon>
        <taxon>Pyramimonadaceae</taxon>
        <taxon>Cymbomonas</taxon>
    </lineage>
</organism>
<dbReference type="SUPFAM" id="SSF69318">
    <property type="entry name" value="Integrin alpha N-terminal domain"/>
    <property type="match status" value="1"/>
</dbReference>
<keyword evidence="8" id="KW-1185">Reference proteome</keyword>
<dbReference type="EMBL" id="LGRX02017700">
    <property type="protein sequence ID" value="KAK3260454.1"/>
    <property type="molecule type" value="Genomic_DNA"/>
</dbReference>
<dbReference type="PANTHER" id="PTHR21419:SF23">
    <property type="entry name" value="PROTEIN DEFECTIVE IN EXINE FORMATION 1"/>
    <property type="match status" value="1"/>
</dbReference>
<dbReference type="InterPro" id="IPR045232">
    <property type="entry name" value="FAM234"/>
</dbReference>
<proteinExistence type="predicted"/>